<dbReference type="Proteomes" id="UP000005239">
    <property type="component" value="Unassembled WGS sequence"/>
</dbReference>
<accession>A0A2A6CAN2</accession>
<reference evidence="2" key="2">
    <citation type="submission" date="2022-06" db="UniProtKB">
        <authorList>
            <consortium name="EnsemblMetazoa"/>
        </authorList>
    </citation>
    <scope>IDENTIFICATION</scope>
    <source>
        <strain evidence="2">PS312</strain>
    </source>
</reference>
<name>A0A2A6CAN2_PRIPA</name>
<evidence type="ECO:0000256" key="1">
    <source>
        <dbReference type="SAM" id="MobiDB-lite"/>
    </source>
</evidence>
<evidence type="ECO:0000313" key="3">
    <source>
        <dbReference type="Proteomes" id="UP000005239"/>
    </source>
</evidence>
<accession>A0A8R1V3Q3</accession>
<feature type="compositionally biased region" description="Basic and acidic residues" evidence="1">
    <location>
        <begin position="27"/>
        <end position="55"/>
    </location>
</feature>
<proteinExistence type="predicted"/>
<sequence>MRSKTDYVIDKSPQMSGLGRAVKRRWTNREGSHKSDTFHGLGKNERKERTQEIKRGVRKSLT</sequence>
<dbReference type="EnsemblMetazoa" id="PPA45069.1">
    <property type="protein sequence ID" value="PPA45069.1"/>
    <property type="gene ID" value="WBGene00283438"/>
</dbReference>
<feature type="region of interest" description="Disordered" evidence="1">
    <location>
        <begin position="1"/>
        <end position="62"/>
    </location>
</feature>
<protein>
    <submittedName>
        <fullName evidence="2">Uncharacterized protein</fullName>
    </submittedName>
</protein>
<gene>
    <name evidence="2" type="primary">WBGene00283438</name>
</gene>
<dbReference type="AlphaFoldDB" id="A0A2A6CAN2"/>
<keyword evidence="3" id="KW-1185">Reference proteome</keyword>
<evidence type="ECO:0000313" key="2">
    <source>
        <dbReference type="EnsemblMetazoa" id="PPA45069.1"/>
    </source>
</evidence>
<reference evidence="3" key="1">
    <citation type="journal article" date="2008" name="Nat. Genet.">
        <title>The Pristionchus pacificus genome provides a unique perspective on nematode lifestyle and parasitism.</title>
        <authorList>
            <person name="Dieterich C."/>
            <person name="Clifton S.W."/>
            <person name="Schuster L.N."/>
            <person name="Chinwalla A."/>
            <person name="Delehaunty K."/>
            <person name="Dinkelacker I."/>
            <person name="Fulton L."/>
            <person name="Fulton R."/>
            <person name="Godfrey J."/>
            <person name="Minx P."/>
            <person name="Mitreva M."/>
            <person name="Roeseler W."/>
            <person name="Tian H."/>
            <person name="Witte H."/>
            <person name="Yang S.P."/>
            <person name="Wilson R.K."/>
            <person name="Sommer R.J."/>
        </authorList>
    </citation>
    <scope>NUCLEOTIDE SEQUENCE [LARGE SCALE GENOMIC DNA]</scope>
    <source>
        <strain evidence="3">PS312</strain>
    </source>
</reference>
<organism evidence="2 3">
    <name type="scientific">Pristionchus pacificus</name>
    <name type="common">Parasitic nematode worm</name>
    <dbReference type="NCBI Taxonomy" id="54126"/>
    <lineage>
        <taxon>Eukaryota</taxon>
        <taxon>Metazoa</taxon>
        <taxon>Ecdysozoa</taxon>
        <taxon>Nematoda</taxon>
        <taxon>Chromadorea</taxon>
        <taxon>Rhabditida</taxon>
        <taxon>Rhabditina</taxon>
        <taxon>Diplogasteromorpha</taxon>
        <taxon>Diplogasteroidea</taxon>
        <taxon>Neodiplogasteridae</taxon>
        <taxon>Pristionchus</taxon>
    </lineage>
</organism>